<dbReference type="InterPro" id="IPR006015">
    <property type="entry name" value="Universal_stress_UspA"/>
</dbReference>
<evidence type="ECO:0000256" key="1">
    <source>
        <dbReference type="ARBA" id="ARBA00008791"/>
    </source>
</evidence>
<comment type="similarity">
    <text evidence="1">Belongs to the universal stress protein A family.</text>
</comment>
<dbReference type="PANTHER" id="PTHR46268">
    <property type="entry name" value="STRESS RESPONSE PROTEIN NHAX"/>
    <property type="match status" value="1"/>
</dbReference>
<dbReference type="EMBL" id="JAIHOM010000056">
    <property type="protein sequence ID" value="MCW6037090.1"/>
    <property type="molecule type" value="Genomic_DNA"/>
</dbReference>
<dbReference type="Pfam" id="PF00582">
    <property type="entry name" value="Usp"/>
    <property type="match status" value="1"/>
</dbReference>
<dbReference type="Proteomes" id="UP001526426">
    <property type="component" value="Unassembled WGS sequence"/>
</dbReference>
<organism evidence="3 4">
    <name type="scientific">Spirulina subsalsa FACHB-351</name>
    <dbReference type="NCBI Taxonomy" id="234711"/>
    <lineage>
        <taxon>Bacteria</taxon>
        <taxon>Bacillati</taxon>
        <taxon>Cyanobacteriota</taxon>
        <taxon>Cyanophyceae</taxon>
        <taxon>Spirulinales</taxon>
        <taxon>Spirulinaceae</taxon>
        <taxon>Spirulina</taxon>
    </lineage>
</organism>
<dbReference type="Gene3D" id="3.40.50.620">
    <property type="entry name" value="HUPs"/>
    <property type="match status" value="1"/>
</dbReference>
<feature type="domain" description="UspA" evidence="2">
    <location>
        <begin position="7"/>
        <end position="139"/>
    </location>
</feature>
<dbReference type="RefSeq" id="WP_265264922.1">
    <property type="nucleotide sequence ID" value="NZ_JAIHOM010000056.1"/>
</dbReference>
<proteinExistence type="inferred from homology"/>
<dbReference type="SUPFAM" id="SSF52402">
    <property type="entry name" value="Adenine nucleotide alpha hydrolases-like"/>
    <property type="match status" value="1"/>
</dbReference>
<keyword evidence="4" id="KW-1185">Reference proteome</keyword>
<name>A0ABT3L801_9CYAN</name>
<gene>
    <name evidence="3" type="ORF">K4A83_12545</name>
</gene>
<protein>
    <submittedName>
        <fullName evidence="3">Universal stress protein</fullName>
    </submittedName>
</protein>
<dbReference type="InterPro" id="IPR006016">
    <property type="entry name" value="UspA"/>
</dbReference>
<dbReference type="CDD" id="cd00293">
    <property type="entry name" value="USP-like"/>
    <property type="match status" value="1"/>
</dbReference>
<evidence type="ECO:0000313" key="4">
    <source>
        <dbReference type="Proteomes" id="UP001526426"/>
    </source>
</evidence>
<dbReference type="InterPro" id="IPR014729">
    <property type="entry name" value="Rossmann-like_a/b/a_fold"/>
</dbReference>
<dbReference type="PANTHER" id="PTHR46268:SF6">
    <property type="entry name" value="UNIVERSAL STRESS PROTEIN UP12"/>
    <property type="match status" value="1"/>
</dbReference>
<accession>A0ABT3L801</accession>
<comment type="caution">
    <text evidence="3">The sequence shown here is derived from an EMBL/GenBank/DDBJ whole genome shotgun (WGS) entry which is preliminary data.</text>
</comment>
<evidence type="ECO:0000313" key="3">
    <source>
        <dbReference type="EMBL" id="MCW6037090.1"/>
    </source>
</evidence>
<dbReference type="PRINTS" id="PR01438">
    <property type="entry name" value="UNVRSLSTRESS"/>
</dbReference>
<reference evidence="3 4" key="1">
    <citation type="submission" date="2021-08" db="EMBL/GenBank/DDBJ databases">
        <title>Draft genome sequence of Spirulina subsalsa with high tolerance to salinity and hype-accumulation of phycocyanin.</title>
        <authorList>
            <person name="Pei H."/>
            <person name="Jiang L."/>
        </authorList>
    </citation>
    <scope>NUCLEOTIDE SEQUENCE [LARGE SCALE GENOMIC DNA]</scope>
    <source>
        <strain evidence="3 4">FACHB-351</strain>
    </source>
</reference>
<sequence length="142" mass="15880">MSLFTTDRVLVPIDFSDESFQTQAETLDFVQDPTQLHIIHVLPHLNPAEPGMAWGTIDDQTRKENVLKHLHSRLPNAEQEGVTFHVAVGDPSSEIIDYAKAQNITLIVISSHGFSGLKRFLLGSVAERIVRHAPCPVLVRRH</sequence>
<evidence type="ECO:0000259" key="2">
    <source>
        <dbReference type="Pfam" id="PF00582"/>
    </source>
</evidence>